<dbReference type="RefSeq" id="WP_145792372.1">
    <property type="nucleotide sequence ID" value="NZ_BAAABR010000031.1"/>
</dbReference>
<dbReference type="Proteomes" id="UP000318416">
    <property type="component" value="Unassembled WGS sequence"/>
</dbReference>
<gene>
    <name evidence="2" type="ORF">FB465_3990</name>
</gene>
<feature type="signal peptide" evidence="1">
    <location>
        <begin position="1"/>
        <end position="36"/>
    </location>
</feature>
<organism evidence="2 3">
    <name type="scientific">Kitasatospora atroaurantiaca</name>
    <dbReference type="NCBI Taxonomy" id="285545"/>
    <lineage>
        <taxon>Bacteria</taxon>
        <taxon>Bacillati</taxon>
        <taxon>Actinomycetota</taxon>
        <taxon>Actinomycetes</taxon>
        <taxon>Kitasatosporales</taxon>
        <taxon>Streptomycetaceae</taxon>
        <taxon>Kitasatospora</taxon>
    </lineage>
</organism>
<dbReference type="OrthoDB" id="3480681at2"/>
<keyword evidence="3" id="KW-1185">Reference proteome</keyword>
<evidence type="ECO:0000256" key="1">
    <source>
        <dbReference type="SAM" id="SignalP"/>
    </source>
</evidence>
<dbReference type="AlphaFoldDB" id="A0A561ETF1"/>
<accession>A0A561ETF1</accession>
<sequence length="655" mass="67022">MDRASAHVTSPHRLGRFALAGLTALALAAAATPASAAPAATLNTAPNVAPHADAPVPPPAQPGKFVQTELTRILDTRHAIGVPGTTPVPGGAAIKVATQLPADAKAVVMNVTVTGTTAAGYLTVYPDGIARPTTSNLNFVAGQTVPNLVTVPVTNGYVDFYNFGGSADVIADLAGYYSDSSATPGSSYVPVAPSRVLDTRGPVGTGTKAPIGAGSTLNLKVAGTSAVPAKGATAVVLNVTATKATAASYLTVYPHGTTQPATSNLNFVADQTVPNLVTVPLGEDGSVDIYNLSGSVDAVADVFGYYQSAPTGAGFTPVSPKRVLDTRSGLGWQTTQPIGPDSHIWLTVPGRNGVPLTGTTAVVLNVTATDATADSYLTVSPSNAPRPTTSNLNFRARTTTSNLVIVPVGNNGSIDIYNRFGTVNVVADVFGYFKMPLNGPSDLNYGVRYEGAPSCAPAVLGLAQPKYVTATDRVFDLHSRVAAVPGSTGPIWGQFVLTGPEGTENHRSDQVAGDPAFQQTRLTNLTPGAVYTWYTYSTDGTHASEPSLPCTFKVGTFGVPDDPRVATDAKEIHQGDTVKLTITGTTASTAPGDQVDSFVYCGPSGCGTVKAVNGSATVSVVATDKYDLAVRATAKTVVGQLGLASNYGWGITPSS</sequence>
<feature type="chain" id="PRO_5021740825" evidence="1">
    <location>
        <begin position="37"/>
        <end position="655"/>
    </location>
</feature>
<dbReference type="EMBL" id="VIVR01000001">
    <property type="protein sequence ID" value="TWE18894.1"/>
    <property type="molecule type" value="Genomic_DNA"/>
</dbReference>
<reference evidence="2 3" key="1">
    <citation type="submission" date="2019-06" db="EMBL/GenBank/DDBJ databases">
        <title>Sequencing the genomes of 1000 actinobacteria strains.</title>
        <authorList>
            <person name="Klenk H.-P."/>
        </authorList>
    </citation>
    <scope>NUCLEOTIDE SEQUENCE [LARGE SCALE GENOMIC DNA]</scope>
    <source>
        <strain evidence="2 3">DSM 41649</strain>
    </source>
</reference>
<comment type="caution">
    <text evidence="2">The sequence shown here is derived from an EMBL/GenBank/DDBJ whole genome shotgun (WGS) entry which is preliminary data.</text>
</comment>
<evidence type="ECO:0000313" key="3">
    <source>
        <dbReference type="Proteomes" id="UP000318416"/>
    </source>
</evidence>
<evidence type="ECO:0000313" key="2">
    <source>
        <dbReference type="EMBL" id="TWE18894.1"/>
    </source>
</evidence>
<protein>
    <submittedName>
        <fullName evidence="2">Uncharacterized protein</fullName>
    </submittedName>
</protein>
<keyword evidence="1" id="KW-0732">Signal</keyword>
<name>A0A561ETF1_9ACTN</name>
<proteinExistence type="predicted"/>